<feature type="compositionally biased region" description="Basic and acidic residues" evidence="1">
    <location>
        <begin position="66"/>
        <end position="81"/>
    </location>
</feature>
<feature type="region of interest" description="Disordered" evidence="1">
    <location>
        <begin position="52"/>
        <end position="81"/>
    </location>
</feature>
<evidence type="ECO:0000256" key="1">
    <source>
        <dbReference type="SAM" id="MobiDB-lite"/>
    </source>
</evidence>
<evidence type="ECO:0000313" key="3">
    <source>
        <dbReference type="Proteomes" id="UP000078492"/>
    </source>
</evidence>
<reference evidence="2 3" key="1">
    <citation type="submission" date="2015-09" db="EMBL/GenBank/DDBJ databases">
        <title>Trachymyrmex cornetzi WGS genome.</title>
        <authorList>
            <person name="Nygaard S."/>
            <person name="Hu H."/>
            <person name="Boomsma J."/>
            <person name="Zhang G."/>
        </authorList>
    </citation>
    <scope>NUCLEOTIDE SEQUENCE [LARGE SCALE GENOMIC DNA]</scope>
    <source>
        <strain evidence="2">Tcor2-1</strain>
        <tissue evidence="2">Whole body</tissue>
    </source>
</reference>
<sequence length="81" mass="9488">MQVWDAVYHYTVVVPRIRWADTQCGGMFGHKHQYIRQDGVAEENSSTCIRMSERNESEGDEETREEEIKVRARKEVRSASQ</sequence>
<organism evidence="2 3">
    <name type="scientific">Trachymyrmex cornetzi</name>
    <dbReference type="NCBI Taxonomy" id="471704"/>
    <lineage>
        <taxon>Eukaryota</taxon>
        <taxon>Metazoa</taxon>
        <taxon>Ecdysozoa</taxon>
        <taxon>Arthropoda</taxon>
        <taxon>Hexapoda</taxon>
        <taxon>Insecta</taxon>
        <taxon>Pterygota</taxon>
        <taxon>Neoptera</taxon>
        <taxon>Endopterygota</taxon>
        <taxon>Hymenoptera</taxon>
        <taxon>Apocrita</taxon>
        <taxon>Aculeata</taxon>
        <taxon>Formicoidea</taxon>
        <taxon>Formicidae</taxon>
        <taxon>Myrmicinae</taxon>
        <taxon>Trachymyrmex</taxon>
    </lineage>
</organism>
<evidence type="ECO:0000313" key="2">
    <source>
        <dbReference type="EMBL" id="KYN28812.1"/>
    </source>
</evidence>
<dbReference type="Proteomes" id="UP000078492">
    <property type="component" value="Unassembled WGS sequence"/>
</dbReference>
<dbReference type="AlphaFoldDB" id="A0A195ELK4"/>
<accession>A0A195ELK4</accession>
<keyword evidence="3" id="KW-1185">Reference proteome</keyword>
<dbReference type="EMBL" id="KQ978739">
    <property type="protein sequence ID" value="KYN28812.1"/>
    <property type="molecule type" value="Genomic_DNA"/>
</dbReference>
<name>A0A195ELK4_9HYME</name>
<gene>
    <name evidence="2" type="ORF">ALC57_01775</name>
</gene>
<proteinExistence type="predicted"/>
<protein>
    <submittedName>
        <fullName evidence="2">Uncharacterized protein</fullName>
    </submittedName>
</protein>